<name>A0A210RXN9_9BURK</name>
<dbReference type="GO" id="GO:0005524">
    <property type="term" value="F:ATP binding"/>
    <property type="evidence" value="ECO:0007669"/>
    <property type="project" value="InterPro"/>
</dbReference>
<dbReference type="AlphaFoldDB" id="A0A210RXN9"/>
<evidence type="ECO:0000259" key="1">
    <source>
        <dbReference type="Pfam" id="PF00004"/>
    </source>
</evidence>
<comment type="caution">
    <text evidence="2">The sequence shown here is derived from an EMBL/GenBank/DDBJ whole genome shotgun (WGS) entry which is preliminary data.</text>
</comment>
<dbReference type="Proteomes" id="UP000196880">
    <property type="component" value="Unassembled WGS sequence"/>
</dbReference>
<feature type="domain" description="ATPase AAA-type core" evidence="1">
    <location>
        <begin position="38"/>
        <end position="118"/>
    </location>
</feature>
<dbReference type="OrthoDB" id="9131309at2"/>
<accession>A0A210RXN9</accession>
<dbReference type="RefSeq" id="WP_087910019.1">
    <property type="nucleotide sequence ID" value="NZ_NAIA01000003.1"/>
</dbReference>
<dbReference type="InterPro" id="IPR003959">
    <property type="entry name" value="ATPase_AAA_core"/>
</dbReference>
<evidence type="ECO:0000313" key="3">
    <source>
        <dbReference type="Proteomes" id="UP000196880"/>
    </source>
</evidence>
<dbReference type="EMBL" id="NAIA01000003">
    <property type="protein sequence ID" value="OWF65783.1"/>
    <property type="molecule type" value="Genomic_DNA"/>
</dbReference>
<proteinExistence type="predicted"/>
<reference evidence="2 3" key="1">
    <citation type="submission" date="2017-03" db="EMBL/GenBank/DDBJ databases">
        <title>New species Polynucleobacter sp. MWH-EgelM1-30-B4.</title>
        <authorList>
            <person name="Hahn M.W."/>
        </authorList>
    </citation>
    <scope>NUCLEOTIDE SEQUENCE [LARGE SCALE GENOMIC DNA]</scope>
    <source>
        <strain evidence="2 3">MWH-EgelM1-30-B4</strain>
    </source>
</reference>
<dbReference type="Gene3D" id="3.40.50.300">
    <property type="entry name" value="P-loop containing nucleotide triphosphate hydrolases"/>
    <property type="match status" value="1"/>
</dbReference>
<keyword evidence="3" id="KW-1185">Reference proteome</keyword>
<gene>
    <name evidence="2" type="ORF">B6A14_08430</name>
</gene>
<dbReference type="Pfam" id="PF00004">
    <property type="entry name" value="AAA"/>
    <property type="match status" value="1"/>
</dbReference>
<evidence type="ECO:0000313" key="2">
    <source>
        <dbReference type="EMBL" id="OWF65783.1"/>
    </source>
</evidence>
<organism evidence="2 3">
    <name type="scientific">Polynucleobacter hirudinilacicola</name>
    <dbReference type="NCBI Taxonomy" id="1743166"/>
    <lineage>
        <taxon>Bacteria</taxon>
        <taxon>Pseudomonadati</taxon>
        <taxon>Pseudomonadota</taxon>
        <taxon>Betaproteobacteria</taxon>
        <taxon>Burkholderiales</taxon>
        <taxon>Burkholderiaceae</taxon>
        <taxon>Polynucleobacter</taxon>
    </lineage>
</organism>
<dbReference type="GO" id="GO:0016887">
    <property type="term" value="F:ATP hydrolysis activity"/>
    <property type="evidence" value="ECO:0007669"/>
    <property type="project" value="InterPro"/>
</dbReference>
<dbReference type="SUPFAM" id="SSF52540">
    <property type="entry name" value="P-loop containing nucleoside triphosphate hydrolases"/>
    <property type="match status" value="1"/>
</dbReference>
<sequence length="259" mass="29369">MNYKNTFAADFERLDKNYLQPDAFIRKMAKNSDSCRALILQGPPGVGKTYSVEQALKKHAAGRYELLNGKVSNLSLYGSLYRASSNGHILFLDDCDTFLGDVTGVNILKAAMDTKPNREIHWESGTHLLKAMGVPNGFKFNGSVILNTNIGYDNKNEKYLSRLSALHDRALTITISDTDPDRLFKQVCYMVLVQDMLTEFKFSNKEKNMLLEWIDNNREFINRISLRTIIKLSKLYSADKKDWQDMAEQGLLSGVGYAE</sequence>
<protein>
    <recommendedName>
        <fullName evidence="1">ATPase AAA-type core domain-containing protein</fullName>
    </recommendedName>
</protein>
<dbReference type="InterPro" id="IPR027417">
    <property type="entry name" value="P-loop_NTPase"/>
</dbReference>